<dbReference type="InterPro" id="IPR001926">
    <property type="entry name" value="TrpB-like_PALP"/>
</dbReference>
<comment type="cofactor">
    <cofactor evidence="1">
        <name>pyridoxal 5'-phosphate</name>
        <dbReference type="ChEBI" id="CHEBI:597326"/>
    </cofactor>
</comment>
<dbReference type="InterPro" id="IPR036052">
    <property type="entry name" value="TrpB-like_PALP_sf"/>
</dbReference>
<dbReference type="GO" id="GO:0005737">
    <property type="term" value="C:cytoplasm"/>
    <property type="evidence" value="ECO:0007669"/>
    <property type="project" value="TreeGrafter"/>
</dbReference>
<organism evidence="14 15">
    <name type="scientific">Geotalea uraniireducens (strain Rf4)</name>
    <name type="common">Geobacter uraniireducens</name>
    <dbReference type="NCBI Taxonomy" id="351605"/>
    <lineage>
        <taxon>Bacteria</taxon>
        <taxon>Pseudomonadati</taxon>
        <taxon>Thermodesulfobacteriota</taxon>
        <taxon>Desulfuromonadia</taxon>
        <taxon>Geobacterales</taxon>
        <taxon>Geobacteraceae</taxon>
        <taxon>Geotalea</taxon>
    </lineage>
</organism>
<evidence type="ECO:0000256" key="1">
    <source>
        <dbReference type="ARBA" id="ARBA00001933"/>
    </source>
</evidence>
<dbReference type="EC" id="4.2.1.20" evidence="6"/>
<evidence type="ECO:0000256" key="3">
    <source>
        <dbReference type="ARBA" id="ARBA00004733"/>
    </source>
</evidence>
<keyword evidence="8" id="KW-0822">Tryptophan biosynthesis</keyword>
<dbReference type="STRING" id="351605.Gura_2532"/>
<dbReference type="PIRSF" id="PIRSF001413">
    <property type="entry name" value="Trp_syn_beta"/>
    <property type="match status" value="1"/>
</dbReference>
<dbReference type="PANTHER" id="PTHR48077:SF6">
    <property type="entry name" value="TRYPTOPHAN SYNTHASE"/>
    <property type="match status" value="1"/>
</dbReference>
<dbReference type="PANTHER" id="PTHR48077">
    <property type="entry name" value="TRYPTOPHAN SYNTHASE-RELATED"/>
    <property type="match status" value="1"/>
</dbReference>
<evidence type="ECO:0000256" key="11">
    <source>
        <dbReference type="ARBA" id="ARBA00023239"/>
    </source>
</evidence>
<dbReference type="Pfam" id="PF00291">
    <property type="entry name" value="PALP"/>
    <property type="match status" value="1"/>
</dbReference>
<dbReference type="AlphaFoldDB" id="A5G4J2"/>
<dbReference type="RefSeq" id="WP_011939396.1">
    <property type="nucleotide sequence ID" value="NC_009483.1"/>
</dbReference>
<keyword evidence="10" id="KW-0057">Aromatic amino acid biosynthesis</keyword>
<proteinExistence type="inferred from homology"/>
<comment type="function">
    <text evidence="2">The beta subunit is responsible for the synthesis of L-tryptophan from indole and L-serine.</text>
</comment>
<comment type="pathway">
    <text evidence="3">Amino-acid biosynthesis; L-tryptophan biosynthesis; L-tryptophan from chorismate: step 5/5.</text>
</comment>
<dbReference type="GO" id="GO:0052684">
    <property type="term" value="F:L-serine hydro-lyase (adding indole, L-tryptophan-forming) activity"/>
    <property type="evidence" value="ECO:0007669"/>
    <property type="project" value="TreeGrafter"/>
</dbReference>
<dbReference type="HOGENOM" id="CLU_042858_1_0_7"/>
<evidence type="ECO:0000256" key="6">
    <source>
        <dbReference type="ARBA" id="ARBA00012043"/>
    </source>
</evidence>
<dbReference type="Proteomes" id="UP000006695">
    <property type="component" value="Chromosome"/>
</dbReference>
<evidence type="ECO:0000256" key="7">
    <source>
        <dbReference type="ARBA" id="ARBA00022605"/>
    </source>
</evidence>
<dbReference type="PIRSF" id="PIRSF500824">
    <property type="entry name" value="TrpB_prok"/>
    <property type="match status" value="1"/>
</dbReference>
<evidence type="ECO:0000256" key="2">
    <source>
        <dbReference type="ARBA" id="ARBA00002786"/>
    </source>
</evidence>
<evidence type="ECO:0000256" key="5">
    <source>
        <dbReference type="ARBA" id="ARBA00011270"/>
    </source>
</evidence>
<dbReference type="InterPro" id="IPR006316">
    <property type="entry name" value="Trp_synth_b-like"/>
</dbReference>
<dbReference type="KEGG" id="gur:Gura_2532"/>
<feature type="domain" description="Tryptophan synthase beta chain-like PALP" evidence="13">
    <location>
        <begin position="77"/>
        <end position="415"/>
    </location>
</feature>
<gene>
    <name evidence="14" type="ordered locus">Gura_2532</name>
</gene>
<comment type="catalytic activity">
    <reaction evidence="12">
        <text>(1S,2R)-1-C-(indol-3-yl)glycerol 3-phosphate + L-serine = D-glyceraldehyde 3-phosphate + L-tryptophan + H2O</text>
        <dbReference type="Rhea" id="RHEA:10532"/>
        <dbReference type="ChEBI" id="CHEBI:15377"/>
        <dbReference type="ChEBI" id="CHEBI:33384"/>
        <dbReference type="ChEBI" id="CHEBI:57912"/>
        <dbReference type="ChEBI" id="CHEBI:58866"/>
        <dbReference type="ChEBI" id="CHEBI:59776"/>
        <dbReference type="EC" id="4.2.1.20"/>
    </reaction>
</comment>
<evidence type="ECO:0000256" key="10">
    <source>
        <dbReference type="ARBA" id="ARBA00023141"/>
    </source>
</evidence>
<keyword evidence="11 14" id="KW-0456">Lyase</keyword>
<dbReference type="NCBIfam" id="TIGR01415">
    <property type="entry name" value="trpB_rel"/>
    <property type="match status" value="1"/>
</dbReference>
<reference evidence="14 15" key="1">
    <citation type="submission" date="2007-05" db="EMBL/GenBank/DDBJ databases">
        <title>Complete sequence of Geobacter uraniireducens Rf4.</title>
        <authorList>
            <consortium name="US DOE Joint Genome Institute"/>
            <person name="Copeland A."/>
            <person name="Lucas S."/>
            <person name="Lapidus A."/>
            <person name="Barry K."/>
            <person name="Detter J.C."/>
            <person name="Glavina del Rio T."/>
            <person name="Hammon N."/>
            <person name="Israni S."/>
            <person name="Dalin E."/>
            <person name="Tice H."/>
            <person name="Pitluck S."/>
            <person name="Chertkov O."/>
            <person name="Brettin T."/>
            <person name="Bruce D."/>
            <person name="Han C."/>
            <person name="Schmutz J."/>
            <person name="Larimer F."/>
            <person name="Land M."/>
            <person name="Hauser L."/>
            <person name="Kyrpides N."/>
            <person name="Mikhailova N."/>
            <person name="Shelobolina E."/>
            <person name="Aklujkar M."/>
            <person name="Lovley D."/>
            <person name="Richardson P."/>
        </authorList>
    </citation>
    <scope>NUCLEOTIDE SEQUENCE [LARGE SCALE GENOMIC DNA]</scope>
    <source>
        <strain evidence="14 15">Rf4</strain>
    </source>
</reference>
<evidence type="ECO:0000256" key="9">
    <source>
        <dbReference type="ARBA" id="ARBA00022898"/>
    </source>
</evidence>
<keyword evidence="15" id="KW-1185">Reference proteome</keyword>
<comment type="subunit">
    <text evidence="5">Tetramer of two alpha and two beta chains.</text>
</comment>
<evidence type="ECO:0000256" key="12">
    <source>
        <dbReference type="ARBA" id="ARBA00049047"/>
    </source>
</evidence>
<evidence type="ECO:0000313" key="14">
    <source>
        <dbReference type="EMBL" id="ABQ26710.1"/>
    </source>
</evidence>
<evidence type="ECO:0000256" key="8">
    <source>
        <dbReference type="ARBA" id="ARBA00022822"/>
    </source>
</evidence>
<dbReference type="Gene3D" id="3.40.50.1100">
    <property type="match status" value="2"/>
</dbReference>
<protein>
    <recommendedName>
        <fullName evidence="6">tryptophan synthase</fullName>
        <ecNumber evidence="6">4.2.1.20</ecNumber>
    </recommendedName>
</protein>
<keyword evidence="9" id="KW-0663">Pyridoxal phosphate</keyword>
<dbReference type="InterPro" id="IPR023026">
    <property type="entry name" value="Trp_synth_beta/beta-like"/>
</dbReference>
<name>A5G4J2_GEOUR</name>
<dbReference type="GO" id="GO:0004834">
    <property type="term" value="F:tryptophan synthase activity"/>
    <property type="evidence" value="ECO:0007669"/>
    <property type="project" value="UniProtKB-EC"/>
</dbReference>
<accession>A5G4J2</accession>
<evidence type="ECO:0000256" key="4">
    <source>
        <dbReference type="ARBA" id="ARBA00009982"/>
    </source>
</evidence>
<dbReference type="NCBIfam" id="NF009057">
    <property type="entry name" value="PRK12391.1"/>
    <property type="match status" value="1"/>
</dbReference>
<dbReference type="EMBL" id="CP000698">
    <property type="protein sequence ID" value="ABQ26710.1"/>
    <property type="molecule type" value="Genomic_DNA"/>
</dbReference>
<comment type="similarity">
    <text evidence="4">Belongs to the TrpB family.</text>
</comment>
<sequence>MQEIRIDLPIEELPTKWYNALPDLPAILPEPKDPADGTPTIENNRRIRPVALNEQDNSAKRWETIPGEVLEAYLRIGRPTPLQRAVSLERHLGTPAKIFFKREDVLPTGSFKLNSAIAQAYYAKQDGFEALISETGAGQWGTAVCIAAQSYGLGAKIFMARVSYEQKPYRRYFMKLCGGEVHPSPSNLTQSGKSFLLSDPQHPGSIGTGISEAIETALAHQGKYAYVSGSNLPHVLMHQTIIGLETKKQLAMAGLKPDTLISCVGGGSNCGGLMLPFLPEKFKDPDSLQFLAAESDSVPRLTKGVYEYGAGDASGLTPLTKSYTLGQGFVPPRIHVGGLRQHNGSPLVGLLRKEGLLDATALSQEEAFQAGRLFSLCEGILPAPESCHAIKAAIDSALEAKEEGEDRVIVFCLSGNGFFDLAGYEAILFKEGHQC</sequence>
<dbReference type="SUPFAM" id="SSF53686">
    <property type="entry name" value="Tryptophan synthase beta subunit-like PLP-dependent enzymes"/>
    <property type="match status" value="1"/>
</dbReference>
<evidence type="ECO:0000259" key="13">
    <source>
        <dbReference type="Pfam" id="PF00291"/>
    </source>
</evidence>
<evidence type="ECO:0000313" key="15">
    <source>
        <dbReference type="Proteomes" id="UP000006695"/>
    </source>
</evidence>
<keyword evidence="7" id="KW-0028">Amino-acid biosynthesis</keyword>
<dbReference type="GO" id="GO:0030170">
    <property type="term" value="F:pyridoxal phosphate binding"/>
    <property type="evidence" value="ECO:0007669"/>
    <property type="project" value="InterPro"/>
</dbReference>